<evidence type="ECO:0000313" key="2">
    <source>
        <dbReference type="Proteomes" id="UP000448877"/>
    </source>
</evidence>
<dbReference type="RefSeq" id="WP_004309362.1">
    <property type="nucleotide sequence ID" value="NZ_CABMLT010000009.1"/>
</dbReference>
<dbReference type="EMBL" id="VVYV01000124">
    <property type="protein sequence ID" value="KAA5410737.1"/>
    <property type="molecule type" value="Genomic_DNA"/>
</dbReference>
<gene>
    <name evidence="1" type="ORF">F2Y81_29160</name>
</gene>
<dbReference type="GeneID" id="75113731"/>
<reference evidence="1 2" key="1">
    <citation type="journal article" date="2019" name="Nat. Med.">
        <title>A library of human gut bacterial isolates paired with longitudinal multiomics data enables mechanistic microbiome research.</title>
        <authorList>
            <person name="Poyet M."/>
            <person name="Groussin M."/>
            <person name="Gibbons S.M."/>
            <person name="Avila-Pacheco J."/>
            <person name="Jiang X."/>
            <person name="Kearney S.M."/>
            <person name="Perrotta A.R."/>
            <person name="Berdy B."/>
            <person name="Zhao S."/>
            <person name="Lieberman T.D."/>
            <person name="Swanson P.K."/>
            <person name="Smith M."/>
            <person name="Roesemann S."/>
            <person name="Alexander J.E."/>
            <person name="Rich S.A."/>
            <person name="Livny J."/>
            <person name="Vlamakis H."/>
            <person name="Clish C."/>
            <person name="Bullock K."/>
            <person name="Deik A."/>
            <person name="Scott J."/>
            <person name="Pierce K.A."/>
            <person name="Xavier R.J."/>
            <person name="Alm E.J."/>
        </authorList>
    </citation>
    <scope>NUCLEOTIDE SEQUENCE [LARGE SCALE GENOMIC DNA]</scope>
    <source>
        <strain evidence="1 2">BIOML-A6</strain>
    </source>
</reference>
<sequence length="69" mass="7797">MQTNIIELISNSCGCSQTEAQEYLDSEIRYLRELQEADDLRGDDIGMACSNLGLDLDYQEYFINRLAGA</sequence>
<evidence type="ECO:0000313" key="1">
    <source>
        <dbReference type="EMBL" id="KAA5410737.1"/>
    </source>
</evidence>
<comment type="caution">
    <text evidence="1">The sequence shown here is derived from an EMBL/GenBank/DDBJ whole genome shotgun (WGS) entry which is preliminary data.</text>
</comment>
<proteinExistence type="predicted"/>
<protein>
    <submittedName>
        <fullName evidence="1">Uncharacterized protein</fullName>
    </submittedName>
</protein>
<accession>A0A108TCE7</accession>
<organism evidence="1 2">
    <name type="scientific">Bacteroides cellulosilyticus</name>
    <dbReference type="NCBI Taxonomy" id="246787"/>
    <lineage>
        <taxon>Bacteria</taxon>
        <taxon>Pseudomonadati</taxon>
        <taxon>Bacteroidota</taxon>
        <taxon>Bacteroidia</taxon>
        <taxon>Bacteroidales</taxon>
        <taxon>Bacteroidaceae</taxon>
        <taxon>Bacteroides</taxon>
    </lineage>
</organism>
<dbReference type="Proteomes" id="UP000448877">
    <property type="component" value="Unassembled WGS sequence"/>
</dbReference>
<dbReference type="AlphaFoldDB" id="A0A108TCE7"/>
<name>A0A108TCE7_9BACE</name>